<evidence type="ECO:0000256" key="2">
    <source>
        <dbReference type="ARBA" id="ARBA00022692"/>
    </source>
</evidence>
<keyword evidence="4 6" id="KW-0472">Membrane</keyword>
<dbReference type="GeneID" id="64657904"/>
<feature type="region of interest" description="Disordered" evidence="5">
    <location>
        <begin position="35"/>
        <end position="81"/>
    </location>
</feature>
<comment type="caution">
    <text evidence="7">The sequence shown here is derived from an EMBL/GenBank/DDBJ whole genome shotgun (WGS) entry which is preliminary data.</text>
</comment>
<sequence length="428" mass="45591">MSHRPDVLRKRQTLGGLSGSVIVTDTSPTATALVQNTTPIPGSGSQTGIQLASSTPSASPTSSSVAPAVTSSSPTSSSGNNIPLSTVIGACVGAFIVLVLVISLAIHCSRRKKPQPRNADNPYRRRFHLQHWDRLNDDKEGQQHGSQRPQSGPMEKLGAMFHRTPSTISGEKSSDTHGNRESIGTMQHFAKYHPGLAEEMASKSAGLGHQVVTKPPPVQRFMSRTQADGVPTISWDSDTVGGGSLFSVKSRLSGTMSPTMTAVKFTPPATVSGSHRWESAEVGHIDVHGSEMSEAGDSRNPFADAASVKSGISRRVTNPFFNAQEKPQKRTLFANTTLESNPFADSNIPTSKPFLEVETRSNSDTSSNNSHAMQSLIAALDMSAGPRLPVSSMRSSNYSHSSTIMSCDEVDAVSVTAFPYPPTQVPLR</sequence>
<protein>
    <submittedName>
        <fullName evidence="7">Uncharacterized protein</fullName>
    </submittedName>
</protein>
<organism evidence="7 8">
    <name type="scientific">Suillus fuscotomentosus</name>
    <dbReference type="NCBI Taxonomy" id="1912939"/>
    <lineage>
        <taxon>Eukaryota</taxon>
        <taxon>Fungi</taxon>
        <taxon>Dikarya</taxon>
        <taxon>Basidiomycota</taxon>
        <taxon>Agaricomycotina</taxon>
        <taxon>Agaricomycetes</taxon>
        <taxon>Agaricomycetidae</taxon>
        <taxon>Boletales</taxon>
        <taxon>Suillineae</taxon>
        <taxon>Suillaceae</taxon>
        <taxon>Suillus</taxon>
    </lineage>
</organism>
<dbReference type="PANTHER" id="PTHR15549">
    <property type="entry name" value="PAIRED IMMUNOGLOBULIN-LIKE TYPE 2 RECEPTOR"/>
    <property type="match status" value="1"/>
</dbReference>
<dbReference type="PANTHER" id="PTHR15549:SF30">
    <property type="entry name" value="MID2 DOMAIN-CONTAINING PROTEIN"/>
    <property type="match status" value="1"/>
</dbReference>
<dbReference type="Proteomes" id="UP001195769">
    <property type="component" value="Unassembled WGS sequence"/>
</dbReference>
<feature type="compositionally biased region" description="Low complexity" evidence="5">
    <location>
        <begin position="52"/>
        <end position="78"/>
    </location>
</feature>
<feature type="compositionally biased region" description="Polar residues" evidence="5">
    <location>
        <begin position="35"/>
        <end position="51"/>
    </location>
</feature>
<evidence type="ECO:0000256" key="5">
    <source>
        <dbReference type="SAM" id="MobiDB-lite"/>
    </source>
</evidence>
<dbReference type="AlphaFoldDB" id="A0AAD4EFQ5"/>
<dbReference type="EMBL" id="JABBWK010000007">
    <property type="protein sequence ID" value="KAG1905300.1"/>
    <property type="molecule type" value="Genomic_DNA"/>
</dbReference>
<dbReference type="GO" id="GO:0016020">
    <property type="term" value="C:membrane"/>
    <property type="evidence" value="ECO:0007669"/>
    <property type="project" value="UniProtKB-SubCell"/>
</dbReference>
<keyword evidence="8" id="KW-1185">Reference proteome</keyword>
<evidence type="ECO:0000313" key="7">
    <source>
        <dbReference type="EMBL" id="KAG1905300.1"/>
    </source>
</evidence>
<keyword evidence="2 6" id="KW-0812">Transmembrane</keyword>
<gene>
    <name evidence="7" type="ORF">F5891DRAFT_1102766</name>
</gene>
<feature type="transmembrane region" description="Helical" evidence="6">
    <location>
        <begin position="82"/>
        <end position="106"/>
    </location>
</feature>
<keyword evidence="3 6" id="KW-1133">Transmembrane helix</keyword>
<evidence type="ECO:0000256" key="6">
    <source>
        <dbReference type="SAM" id="Phobius"/>
    </source>
</evidence>
<dbReference type="GO" id="GO:0071944">
    <property type="term" value="C:cell periphery"/>
    <property type="evidence" value="ECO:0007669"/>
    <property type="project" value="UniProtKB-ARBA"/>
</dbReference>
<reference evidence="7" key="1">
    <citation type="journal article" date="2020" name="New Phytol.">
        <title>Comparative genomics reveals dynamic genome evolution in host specialist ectomycorrhizal fungi.</title>
        <authorList>
            <person name="Lofgren L.A."/>
            <person name="Nguyen N.H."/>
            <person name="Vilgalys R."/>
            <person name="Ruytinx J."/>
            <person name="Liao H.L."/>
            <person name="Branco S."/>
            <person name="Kuo A."/>
            <person name="LaButti K."/>
            <person name="Lipzen A."/>
            <person name="Andreopoulos W."/>
            <person name="Pangilinan J."/>
            <person name="Riley R."/>
            <person name="Hundley H."/>
            <person name="Na H."/>
            <person name="Barry K."/>
            <person name="Grigoriev I.V."/>
            <person name="Stajich J.E."/>
            <person name="Kennedy P.G."/>
        </authorList>
    </citation>
    <scope>NUCLEOTIDE SEQUENCE</scope>
    <source>
        <strain evidence="7">FC203</strain>
    </source>
</reference>
<evidence type="ECO:0000313" key="8">
    <source>
        <dbReference type="Proteomes" id="UP001195769"/>
    </source>
</evidence>
<proteinExistence type="predicted"/>
<accession>A0AAD4EFQ5</accession>
<dbReference type="InterPro" id="IPR051694">
    <property type="entry name" value="Immunoregulatory_rcpt-like"/>
</dbReference>
<evidence type="ECO:0000256" key="1">
    <source>
        <dbReference type="ARBA" id="ARBA00004167"/>
    </source>
</evidence>
<feature type="region of interest" description="Disordered" evidence="5">
    <location>
        <begin position="137"/>
        <end position="157"/>
    </location>
</feature>
<evidence type="ECO:0000256" key="4">
    <source>
        <dbReference type="ARBA" id="ARBA00023136"/>
    </source>
</evidence>
<evidence type="ECO:0000256" key="3">
    <source>
        <dbReference type="ARBA" id="ARBA00022989"/>
    </source>
</evidence>
<comment type="subcellular location">
    <subcellularLocation>
        <location evidence="1">Membrane</location>
        <topology evidence="1">Single-pass membrane protein</topology>
    </subcellularLocation>
</comment>
<dbReference type="RefSeq" id="XP_041230875.1">
    <property type="nucleotide sequence ID" value="XM_041363606.1"/>
</dbReference>
<name>A0AAD4EFQ5_9AGAM</name>